<dbReference type="RefSeq" id="WP_003189975.1">
    <property type="nucleotide sequence ID" value="NZ_CM001513.1"/>
</dbReference>
<dbReference type="GO" id="GO:0008233">
    <property type="term" value="F:peptidase activity"/>
    <property type="evidence" value="ECO:0007669"/>
    <property type="project" value="UniProtKB-KW"/>
</dbReference>
<dbReference type="PRINTS" id="PR01217">
    <property type="entry name" value="PRICHEXTENSN"/>
</dbReference>
<name>I4K3B4_9PSED</name>
<dbReference type="InterPro" id="IPR011049">
    <property type="entry name" value="Serralysin-like_metalloprot_C"/>
</dbReference>
<dbReference type="EMBL" id="AHPN01000001">
    <property type="protein sequence ID" value="EIK59204.1"/>
    <property type="molecule type" value="Genomic_DNA"/>
</dbReference>
<evidence type="ECO:0000313" key="9">
    <source>
        <dbReference type="Proteomes" id="UP000003213"/>
    </source>
</evidence>
<keyword evidence="8" id="KW-0645">Protease</keyword>
<evidence type="ECO:0000256" key="6">
    <source>
        <dbReference type="SAM" id="MobiDB-lite"/>
    </source>
</evidence>
<feature type="compositionally biased region" description="Basic and acidic residues" evidence="6">
    <location>
        <begin position="102"/>
        <end position="129"/>
    </location>
</feature>
<dbReference type="GO" id="GO:0005509">
    <property type="term" value="F:calcium ion binding"/>
    <property type="evidence" value="ECO:0007669"/>
    <property type="project" value="InterPro"/>
</dbReference>
<feature type="region of interest" description="Disordered" evidence="6">
    <location>
        <begin position="1"/>
        <end position="52"/>
    </location>
</feature>
<comment type="subcellular location">
    <subcellularLocation>
        <location evidence="2">Secreted</location>
    </subcellularLocation>
</comment>
<dbReference type="Proteomes" id="UP000003213">
    <property type="component" value="Chromosome"/>
</dbReference>
<evidence type="ECO:0000256" key="3">
    <source>
        <dbReference type="ARBA" id="ARBA00022525"/>
    </source>
</evidence>
<proteinExistence type="predicted"/>
<dbReference type="Pfam" id="PF08548">
    <property type="entry name" value="Peptidase_M10_C"/>
    <property type="match status" value="1"/>
</dbReference>
<dbReference type="GO" id="GO:0006508">
    <property type="term" value="P:proteolysis"/>
    <property type="evidence" value="ECO:0007669"/>
    <property type="project" value="UniProtKB-KW"/>
</dbReference>
<keyword evidence="5" id="KW-0106">Calcium</keyword>
<reference evidence="8 9" key="1">
    <citation type="journal article" date="2012" name="PLoS Genet.">
        <title>Comparative Genomics of Plant-Associated Pseudomonas spp.: Insights into Diversity and Inheritance of Traits Involved in Multitrophic Interactions.</title>
        <authorList>
            <person name="Loper J.E."/>
            <person name="Hassan K.A."/>
            <person name="Mavrodi D.V."/>
            <person name="Davis E.W.II."/>
            <person name="Lim C.K."/>
            <person name="Shaffer B.T."/>
            <person name="Elbourne L.D."/>
            <person name="Stockwell V.O."/>
            <person name="Hartney S.L."/>
            <person name="Breakwell K."/>
            <person name="Henkels M.D."/>
            <person name="Tetu S.G."/>
            <person name="Rangel L.I."/>
            <person name="Kidarsa T.A."/>
            <person name="Wilson N.L."/>
            <person name="van de Mortel J.E."/>
            <person name="Song C."/>
            <person name="Blumhagen R."/>
            <person name="Radune D."/>
            <person name="Hostetler J.B."/>
            <person name="Brinkac L.M."/>
            <person name="Durkin A.S."/>
            <person name="Kluepfel D.A."/>
            <person name="Wechter W.P."/>
            <person name="Anderson A.J."/>
            <person name="Kim Y.C."/>
            <person name="Pierson L.S.III."/>
            <person name="Pierson E.A."/>
            <person name="Lindow S.E."/>
            <person name="Kobayashi D.Y."/>
            <person name="Raaijmakers J.M."/>
            <person name="Weller D.M."/>
            <person name="Thomashow L.S."/>
            <person name="Allen A.E."/>
            <person name="Paulsen I.T."/>
        </authorList>
    </citation>
    <scope>NUCLEOTIDE SEQUENCE [LARGE SCALE GENOMIC DNA]</scope>
    <source>
        <strain evidence="8 9">SS101</strain>
    </source>
</reference>
<keyword evidence="3" id="KW-0964">Secreted</keyword>
<dbReference type="Gene3D" id="2.150.10.10">
    <property type="entry name" value="Serralysin-like metalloprotease, C-terminal"/>
    <property type="match status" value="1"/>
</dbReference>
<dbReference type="InterPro" id="IPR013858">
    <property type="entry name" value="Peptidase_M10B_C"/>
</dbReference>
<dbReference type="InterPro" id="IPR001343">
    <property type="entry name" value="Hemolysn_Ca-bd"/>
</dbReference>
<dbReference type="Pfam" id="PF00353">
    <property type="entry name" value="HemolysinCabind"/>
    <property type="match status" value="1"/>
</dbReference>
<evidence type="ECO:0000259" key="7">
    <source>
        <dbReference type="Pfam" id="PF08548"/>
    </source>
</evidence>
<dbReference type="SUPFAM" id="SSF51120">
    <property type="entry name" value="beta-Roll"/>
    <property type="match status" value="1"/>
</dbReference>
<protein>
    <submittedName>
        <fullName evidence="8">Alkaline protease, degenerate</fullName>
    </submittedName>
</protein>
<evidence type="ECO:0000256" key="5">
    <source>
        <dbReference type="ARBA" id="ARBA00022837"/>
    </source>
</evidence>
<evidence type="ECO:0000256" key="4">
    <source>
        <dbReference type="ARBA" id="ARBA00022737"/>
    </source>
</evidence>
<gene>
    <name evidence="8" type="ORF">PflSS101_1776</name>
</gene>
<keyword evidence="8" id="KW-0378">Hydrolase</keyword>
<feature type="domain" description="Peptidase M10 serralysin C-terminal" evidence="7">
    <location>
        <begin position="357"/>
        <end position="553"/>
    </location>
</feature>
<dbReference type="HOGENOM" id="CLU_476375_0_0_6"/>
<comment type="caution">
    <text evidence="8">The sequence shown here is derived from an EMBL/GenBank/DDBJ whole genome shotgun (WGS) entry which is preliminary data.</text>
</comment>
<feature type="compositionally biased region" description="Low complexity" evidence="6">
    <location>
        <begin position="42"/>
        <end position="52"/>
    </location>
</feature>
<feature type="compositionally biased region" description="Basic and acidic residues" evidence="6">
    <location>
        <begin position="337"/>
        <end position="360"/>
    </location>
</feature>
<sequence length="572" mass="60488">MINAPASAANYHMPTPNVTPQPSPLAHPGNPGDSDAVKSSHADANSAADNQASTGSKLLNLSAPLVGDRTGLQRLYGSSLNSGLLQLGEVNSGKVVIARCSPKAEEDTKPAADEPKPNGDTKPVTDKPKPSGFSTPVTDRPKPRGGTKQPVVEQPKPEGTKQPVVEQPKPEGTKQPVVDQPKPEGTKQPVVDQPKPEGTKQPVVDQPKPEGTKGPVVEQPKPEGTKQPVVDQPKPAGTKQPVVDQPKPAGTKQPVVDQPKPAGTKQPVVDQPKPAGTKQPVVDQPKPAGTKQPVVDQPKPAGTKQPVVEQPKPEGTKQPVVDRPKPEGTKQPVVDQPKPEGTKQPVVDRPRPGGDPRTDDTTYGFNSNTGKRETTLTSASDKPEFNIWDERGNDTFDFSGFKQDQIINLRGGAFSSVGGMRENVRIGEKTVIENAVGGHGNDRIIGNSADNVLTGGAGADTLVGGGGWNTFKFNAFSDSTRANADLLLDFNTGQDKIDLSQMALDGKVSLNFVDNYTGKAGDTIIKFNPLSGRYLLAIDLDGDGKTDFLIKSTRMISPEDVIGLNIKDGGYL</sequence>
<keyword evidence="4" id="KW-0677">Repeat</keyword>
<dbReference type="AlphaFoldDB" id="I4K3B4"/>
<evidence type="ECO:0000313" key="8">
    <source>
        <dbReference type="EMBL" id="EIK59204.1"/>
    </source>
</evidence>
<accession>I4K3B4</accession>
<evidence type="ECO:0000256" key="1">
    <source>
        <dbReference type="ARBA" id="ARBA00001913"/>
    </source>
</evidence>
<dbReference type="PRINTS" id="PR00313">
    <property type="entry name" value="CABNDNGRPT"/>
</dbReference>
<dbReference type="GO" id="GO:0005615">
    <property type="term" value="C:extracellular space"/>
    <property type="evidence" value="ECO:0007669"/>
    <property type="project" value="InterPro"/>
</dbReference>
<feature type="compositionally biased region" description="Basic and acidic residues" evidence="6">
    <location>
        <begin position="311"/>
        <end position="328"/>
    </location>
</feature>
<organism evidence="8 9">
    <name type="scientific">Pseudomonas lactis</name>
    <dbReference type="NCBI Taxonomy" id="1615674"/>
    <lineage>
        <taxon>Bacteria</taxon>
        <taxon>Pseudomonadati</taxon>
        <taxon>Pseudomonadota</taxon>
        <taxon>Gammaproteobacteria</taxon>
        <taxon>Pseudomonadales</taxon>
        <taxon>Pseudomonadaceae</taxon>
        <taxon>Pseudomonas</taxon>
    </lineage>
</organism>
<evidence type="ECO:0000256" key="2">
    <source>
        <dbReference type="ARBA" id="ARBA00004613"/>
    </source>
</evidence>
<feature type="region of interest" description="Disordered" evidence="6">
    <location>
        <begin position="101"/>
        <end position="386"/>
    </location>
</feature>
<dbReference type="PATRIC" id="fig|1038924.3.peg.1736"/>
<comment type="cofactor">
    <cofactor evidence="1">
        <name>Ca(2+)</name>
        <dbReference type="ChEBI" id="CHEBI:29108"/>
    </cofactor>
</comment>
<feature type="compositionally biased region" description="Polar residues" evidence="6">
    <location>
        <begin position="361"/>
        <end position="380"/>
    </location>
</feature>